<dbReference type="InterPro" id="IPR024079">
    <property type="entry name" value="MetalloPept_cat_dom_sf"/>
</dbReference>
<evidence type="ECO:0000313" key="3">
    <source>
        <dbReference type="Proteomes" id="UP000515344"/>
    </source>
</evidence>
<accession>A0A7G5XJ90</accession>
<dbReference type="EMBL" id="CP060007">
    <property type="protein sequence ID" value="QNA45543.1"/>
    <property type="molecule type" value="Genomic_DNA"/>
</dbReference>
<dbReference type="GO" id="GO:0004177">
    <property type="term" value="F:aminopeptidase activity"/>
    <property type="evidence" value="ECO:0007669"/>
    <property type="project" value="TreeGrafter"/>
</dbReference>
<dbReference type="AlphaFoldDB" id="A0A7G5XJ90"/>
<dbReference type="PANTHER" id="PTHR30164">
    <property type="entry name" value="MTFA PEPTIDASE"/>
    <property type="match status" value="1"/>
</dbReference>
<organism evidence="2 3">
    <name type="scientific">Lacibacter sediminis</name>
    <dbReference type="NCBI Taxonomy" id="2760713"/>
    <lineage>
        <taxon>Bacteria</taxon>
        <taxon>Pseudomonadati</taxon>
        <taxon>Bacteroidota</taxon>
        <taxon>Chitinophagia</taxon>
        <taxon>Chitinophagales</taxon>
        <taxon>Chitinophagaceae</taxon>
        <taxon>Lacibacter</taxon>
    </lineage>
</organism>
<name>A0A7G5XJ90_9BACT</name>
<keyword evidence="1" id="KW-1133">Transmembrane helix</keyword>
<keyword evidence="1" id="KW-0472">Membrane</keyword>
<dbReference type="Gene3D" id="1.10.472.150">
    <property type="entry name" value="Glucose-regulated metallo-peptidase M90, N-terminal domain"/>
    <property type="match status" value="1"/>
</dbReference>
<evidence type="ECO:0000313" key="2">
    <source>
        <dbReference type="EMBL" id="QNA45543.1"/>
    </source>
</evidence>
<keyword evidence="1" id="KW-0812">Transmembrane</keyword>
<evidence type="ECO:0000256" key="1">
    <source>
        <dbReference type="SAM" id="Phobius"/>
    </source>
</evidence>
<dbReference type="Pfam" id="PF06167">
    <property type="entry name" value="Peptidase_M90"/>
    <property type="match status" value="1"/>
</dbReference>
<dbReference type="KEGG" id="lacs:H4075_04895"/>
<proteinExistence type="predicted"/>
<dbReference type="Proteomes" id="UP000515344">
    <property type="component" value="Chromosome"/>
</dbReference>
<keyword evidence="3" id="KW-1185">Reference proteome</keyword>
<dbReference type="SUPFAM" id="SSF55486">
    <property type="entry name" value="Metalloproteases ('zincins'), catalytic domain"/>
    <property type="match status" value="1"/>
</dbReference>
<dbReference type="CDD" id="cd20170">
    <property type="entry name" value="Peptidase_M90-like"/>
    <property type="match status" value="1"/>
</dbReference>
<gene>
    <name evidence="2" type="ORF">H4075_04895</name>
</gene>
<dbReference type="GO" id="GO:0005829">
    <property type="term" value="C:cytosol"/>
    <property type="evidence" value="ECO:0007669"/>
    <property type="project" value="TreeGrafter"/>
</dbReference>
<sequence>MPRDSVPIILHYKDSAFTVYSLEEYSQLPDSLKGSVEQQYYVDSVYNVLQYINTPAAVKEDDGSQDSGFSIVMIVVFGIIAFNIYRLIRQLIKEQNNPADAATFETDEGNEPEPAVRYLIYKGDELKFSDDEVHTVCKKYNPYYQKLNADKQPVFVERVQEFIRSKDFYICSPKGYKEMPILISASAVQITFGLKDFLLPHFSNIIIHPEEYFAYDPFRILVGNVQGHSISLSWKHFLQDYQNPTDGKNVGLHEMAHALQVQYLFRNPKRSNTFKEDYEHYDRIDDDVLNAEKTSGKRLFDENALRNKNEFWATSVELFFEKPIELKTQYPDLYESLRIVLNQDTAAM</sequence>
<protein>
    <submittedName>
        <fullName evidence="2">Zinc-dependent peptidase</fullName>
    </submittedName>
</protein>
<dbReference type="InterPro" id="IPR010384">
    <property type="entry name" value="MtfA_fam"/>
</dbReference>
<dbReference type="PANTHER" id="PTHR30164:SF2">
    <property type="entry name" value="PROTEIN MTFA"/>
    <property type="match status" value="1"/>
</dbReference>
<dbReference type="Gene3D" id="3.40.390.10">
    <property type="entry name" value="Collagenase (Catalytic Domain)"/>
    <property type="match status" value="1"/>
</dbReference>
<reference evidence="3" key="1">
    <citation type="submission" date="2020-08" db="EMBL/GenBank/DDBJ databases">
        <title>Lacibacter sp. S13-6-6 genome sequencing.</title>
        <authorList>
            <person name="Jin L."/>
        </authorList>
    </citation>
    <scope>NUCLEOTIDE SEQUENCE [LARGE SCALE GENOMIC DNA]</scope>
    <source>
        <strain evidence="3">S13-6-6</strain>
    </source>
</reference>
<dbReference type="GO" id="GO:0008237">
    <property type="term" value="F:metallopeptidase activity"/>
    <property type="evidence" value="ECO:0007669"/>
    <property type="project" value="InterPro"/>
</dbReference>
<dbReference type="InterPro" id="IPR042252">
    <property type="entry name" value="MtfA_N"/>
</dbReference>
<feature type="transmembrane region" description="Helical" evidence="1">
    <location>
        <begin position="68"/>
        <end position="88"/>
    </location>
</feature>
<dbReference type="RefSeq" id="WP_182804692.1">
    <property type="nucleotide sequence ID" value="NZ_CP060007.1"/>
</dbReference>